<dbReference type="Proteomes" id="UP000549616">
    <property type="component" value="Unassembled WGS sequence"/>
</dbReference>
<feature type="transmembrane region" description="Helical" evidence="2">
    <location>
        <begin position="407"/>
        <end position="427"/>
    </location>
</feature>
<evidence type="ECO:0008006" key="5">
    <source>
        <dbReference type="Google" id="ProtNLM"/>
    </source>
</evidence>
<dbReference type="GO" id="GO:0046475">
    <property type="term" value="P:glycerophospholipid catabolic process"/>
    <property type="evidence" value="ECO:0007669"/>
    <property type="project" value="TreeGrafter"/>
</dbReference>
<evidence type="ECO:0000256" key="2">
    <source>
        <dbReference type="SAM" id="Phobius"/>
    </source>
</evidence>
<feature type="transmembrane region" description="Helical" evidence="2">
    <location>
        <begin position="439"/>
        <end position="461"/>
    </location>
</feature>
<dbReference type="Gene3D" id="3.40.1090.10">
    <property type="entry name" value="Cytosolic phospholipase A2 catalytic domain"/>
    <property type="match status" value="1"/>
</dbReference>
<dbReference type="PANTHER" id="PTHR10728">
    <property type="entry name" value="CYTOSOLIC PHOSPHOLIPASE A2"/>
    <property type="match status" value="1"/>
</dbReference>
<keyword evidence="2" id="KW-0812">Transmembrane</keyword>
<proteinExistence type="predicted"/>
<feature type="transmembrane region" description="Helical" evidence="2">
    <location>
        <begin position="368"/>
        <end position="386"/>
    </location>
</feature>
<dbReference type="RefSeq" id="WP_179776210.1">
    <property type="nucleotide sequence ID" value="NZ_JACCFK010000002.1"/>
</dbReference>
<keyword evidence="4" id="KW-1185">Reference proteome</keyword>
<dbReference type="AlphaFoldDB" id="A0A853BAW7"/>
<comment type="caution">
    <text evidence="3">The sequence shown here is derived from an EMBL/GenBank/DDBJ whole genome shotgun (WGS) entry which is preliminary data.</text>
</comment>
<dbReference type="PANTHER" id="PTHR10728:SF40">
    <property type="entry name" value="PATATIN FAMILY PROTEIN"/>
    <property type="match status" value="1"/>
</dbReference>
<feature type="transmembrane region" description="Helical" evidence="2">
    <location>
        <begin position="20"/>
        <end position="40"/>
    </location>
</feature>
<evidence type="ECO:0000313" key="3">
    <source>
        <dbReference type="EMBL" id="NYI91894.1"/>
    </source>
</evidence>
<organism evidence="3 4">
    <name type="scientific">Amycolatopsis endophytica</name>
    <dbReference type="NCBI Taxonomy" id="860233"/>
    <lineage>
        <taxon>Bacteria</taxon>
        <taxon>Bacillati</taxon>
        <taxon>Actinomycetota</taxon>
        <taxon>Actinomycetes</taxon>
        <taxon>Pseudonocardiales</taxon>
        <taxon>Pseudonocardiaceae</taxon>
        <taxon>Amycolatopsis</taxon>
    </lineage>
</organism>
<feature type="transmembrane region" description="Helical" evidence="2">
    <location>
        <begin position="105"/>
        <end position="127"/>
    </location>
</feature>
<dbReference type="InterPro" id="IPR016035">
    <property type="entry name" value="Acyl_Trfase/lysoPLipase"/>
</dbReference>
<keyword evidence="2" id="KW-0472">Membrane</keyword>
<evidence type="ECO:0000313" key="4">
    <source>
        <dbReference type="Proteomes" id="UP000549616"/>
    </source>
</evidence>
<feature type="transmembrane region" description="Helical" evidence="2">
    <location>
        <begin position="518"/>
        <end position="536"/>
    </location>
</feature>
<feature type="region of interest" description="Disordered" evidence="1">
    <location>
        <begin position="272"/>
        <end position="297"/>
    </location>
</feature>
<feature type="transmembrane region" description="Helical" evidence="2">
    <location>
        <begin position="72"/>
        <end position="93"/>
    </location>
</feature>
<keyword evidence="2" id="KW-1133">Transmembrane helix</keyword>
<dbReference type="GO" id="GO:0004623">
    <property type="term" value="F:phospholipase A2 activity"/>
    <property type="evidence" value="ECO:0007669"/>
    <property type="project" value="TreeGrafter"/>
</dbReference>
<sequence>MRWRELLPGAGETPGRGTAALTAVAAVLLAGLGIGLYRAFAPEIGVPAIELGGGDQPVPFPPGTAAALGWDFAAIAGYGTAVLLGTTAALWVSQPRTAMHEIARFARVAGLVTVVSDVLENVLLLAATRDPDAVVLEFASAAAVTKFAGLLPATLLAAYGVILTLIRCARPVRRDAPDGLCSAALAPVDPVTTAGAGEQPAGARWRKGYRLPGGEPVGGTGFCLSGGGIRSASVALGALQPLREKLLGAQYLVSVSGGGYTAGALIQALTPACDPNQPPPGDSVSTPESALGPGSVEEDHVRRHVSYLATTPAELLTALGVLARGLLLSLFLVFAPAVVLGVATGWLYRHIPLTVFPADGYPAPRTGALISLGLTVVFAAVVSLVGRWIPPARVLFRQIARRTSSRLALLAALIAMLTLGVPALAWLAGRLLTLTPPTIALGSPFAALLLTYVSTLATVGWRNRKVVLKARDSLDALTAALPSSLLQRLLVIITITILALFWLLLFAAAITPLGEPDLLWAALGLVVVLVVLGGLIDETSLSLHPFYRERLACTFAVRAVRRTDGQVVAAPYPSTERSSLATYGRADGFPRVVFAAAANLTGEGRTSPGLNAVSYTMSSGWVGGPDVGWIETGRLQAEVPGRFQRDLTVQGAVAISGAAFASAMGRASRWYQILLALSGARLGTWLPNPDILLRRPPRADPAAWAYPALPHARRLPYLLREVVGIHSHADRLLHVTDGGHYDNLGLVELFRRRCTTIYCIDAGADEPPSASGLAAALALAAQELGVRVTLDDPWRAEPGGAEPLEPEHPLRALNSRLSDSPLITGTIHYPAESGQAGAGRLVVAKALLWRDLPYELLSYAAHHPEFPRDGTSDQFFDDGKFTAYAELGRQLGKHVLAHEAPEPEAVTEGAGAPDGLAPQPA</sequence>
<feature type="transmembrane region" description="Helical" evidence="2">
    <location>
        <begin position="147"/>
        <end position="166"/>
    </location>
</feature>
<gene>
    <name evidence="3" type="ORF">HNR02_005269</name>
</gene>
<evidence type="ECO:0000256" key="1">
    <source>
        <dbReference type="SAM" id="MobiDB-lite"/>
    </source>
</evidence>
<feature type="transmembrane region" description="Helical" evidence="2">
    <location>
        <begin position="489"/>
        <end position="512"/>
    </location>
</feature>
<reference evidence="3 4" key="1">
    <citation type="submission" date="2020-07" db="EMBL/GenBank/DDBJ databases">
        <title>Sequencing the genomes of 1000 actinobacteria strains.</title>
        <authorList>
            <person name="Klenk H.-P."/>
        </authorList>
    </citation>
    <scope>NUCLEOTIDE SEQUENCE [LARGE SCALE GENOMIC DNA]</scope>
    <source>
        <strain evidence="3 4">DSM 104006</strain>
    </source>
</reference>
<name>A0A853BAW7_9PSEU</name>
<accession>A0A853BAW7</accession>
<protein>
    <recommendedName>
        <fullName evidence="5">PNPLA domain-containing protein</fullName>
    </recommendedName>
</protein>
<dbReference type="EMBL" id="JACCFK010000002">
    <property type="protein sequence ID" value="NYI91894.1"/>
    <property type="molecule type" value="Genomic_DNA"/>
</dbReference>
<dbReference type="SUPFAM" id="SSF52151">
    <property type="entry name" value="FabD/lysophospholipase-like"/>
    <property type="match status" value="1"/>
</dbReference>
<feature type="region of interest" description="Disordered" evidence="1">
    <location>
        <begin position="898"/>
        <end position="921"/>
    </location>
</feature>
<feature type="transmembrane region" description="Helical" evidence="2">
    <location>
        <begin position="326"/>
        <end position="348"/>
    </location>
</feature>
<dbReference type="GO" id="GO:0005829">
    <property type="term" value="C:cytosol"/>
    <property type="evidence" value="ECO:0007669"/>
    <property type="project" value="TreeGrafter"/>
</dbReference>